<feature type="signal peptide" evidence="15">
    <location>
        <begin position="1"/>
        <end position="28"/>
    </location>
</feature>
<protein>
    <submittedName>
        <fullName evidence="18">TonB-dependent receptor</fullName>
    </submittedName>
</protein>
<accession>A0ABV7D4T4</accession>
<organism evidence="18 19">
    <name type="scientific">Kordiimonas pumila</name>
    <dbReference type="NCBI Taxonomy" id="2161677"/>
    <lineage>
        <taxon>Bacteria</taxon>
        <taxon>Pseudomonadati</taxon>
        <taxon>Pseudomonadota</taxon>
        <taxon>Alphaproteobacteria</taxon>
        <taxon>Kordiimonadales</taxon>
        <taxon>Kordiimonadaceae</taxon>
        <taxon>Kordiimonas</taxon>
    </lineage>
</organism>
<keyword evidence="19" id="KW-1185">Reference proteome</keyword>
<evidence type="ECO:0000313" key="18">
    <source>
        <dbReference type="EMBL" id="MFC3052086.1"/>
    </source>
</evidence>
<feature type="short sequence motif" description="TonB C-terminal box" evidence="13">
    <location>
        <begin position="760"/>
        <end position="777"/>
    </location>
</feature>
<dbReference type="PANTHER" id="PTHR32552:SF81">
    <property type="entry name" value="TONB-DEPENDENT OUTER MEMBRANE RECEPTOR"/>
    <property type="match status" value="1"/>
</dbReference>
<evidence type="ECO:0000256" key="10">
    <source>
        <dbReference type="ARBA" id="ARBA00023136"/>
    </source>
</evidence>
<dbReference type="Gene3D" id="2.40.170.20">
    <property type="entry name" value="TonB-dependent receptor, beta-barrel domain"/>
    <property type="match status" value="1"/>
</dbReference>
<evidence type="ECO:0000256" key="3">
    <source>
        <dbReference type="ARBA" id="ARBA00022452"/>
    </source>
</evidence>
<dbReference type="Pfam" id="PF00593">
    <property type="entry name" value="TonB_dep_Rec_b-barrel"/>
    <property type="match status" value="1"/>
</dbReference>
<feature type="domain" description="TonB-dependent receptor-like beta-barrel" evidence="16">
    <location>
        <begin position="259"/>
        <end position="733"/>
    </location>
</feature>
<evidence type="ECO:0000256" key="1">
    <source>
        <dbReference type="ARBA" id="ARBA00004571"/>
    </source>
</evidence>
<dbReference type="PROSITE" id="PS52016">
    <property type="entry name" value="TONB_DEPENDENT_REC_3"/>
    <property type="match status" value="1"/>
</dbReference>
<evidence type="ECO:0000256" key="4">
    <source>
        <dbReference type="ARBA" id="ARBA00022496"/>
    </source>
</evidence>
<keyword evidence="10 12" id="KW-0472">Membrane</keyword>
<gene>
    <name evidence="18" type="ORF">ACFOKA_09220</name>
</gene>
<evidence type="ECO:0000313" key="19">
    <source>
        <dbReference type="Proteomes" id="UP001595444"/>
    </source>
</evidence>
<keyword evidence="6 15" id="KW-0732">Signal</keyword>
<reference evidence="19" key="1">
    <citation type="journal article" date="2019" name="Int. J. Syst. Evol. Microbiol.">
        <title>The Global Catalogue of Microorganisms (GCM) 10K type strain sequencing project: providing services to taxonomists for standard genome sequencing and annotation.</title>
        <authorList>
            <consortium name="The Broad Institute Genomics Platform"/>
            <consortium name="The Broad Institute Genome Sequencing Center for Infectious Disease"/>
            <person name="Wu L."/>
            <person name="Ma J."/>
        </authorList>
    </citation>
    <scope>NUCLEOTIDE SEQUENCE [LARGE SCALE GENOMIC DNA]</scope>
    <source>
        <strain evidence="19">KCTC 62164</strain>
    </source>
</reference>
<keyword evidence="4" id="KW-0410">Iron transport</keyword>
<dbReference type="EMBL" id="JBHRSL010000007">
    <property type="protein sequence ID" value="MFC3052086.1"/>
    <property type="molecule type" value="Genomic_DNA"/>
</dbReference>
<evidence type="ECO:0000256" key="12">
    <source>
        <dbReference type="PROSITE-ProRule" id="PRU01360"/>
    </source>
</evidence>
<keyword evidence="2 12" id="KW-0813">Transport</keyword>
<keyword evidence="8" id="KW-0406">Ion transport</keyword>
<evidence type="ECO:0000256" key="2">
    <source>
        <dbReference type="ARBA" id="ARBA00022448"/>
    </source>
</evidence>
<evidence type="ECO:0000256" key="15">
    <source>
        <dbReference type="SAM" id="SignalP"/>
    </source>
</evidence>
<keyword evidence="7" id="KW-0408">Iron</keyword>
<dbReference type="InterPro" id="IPR039426">
    <property type="entry name" value="TonB-dep_rcpt-like"/>
</dbReference>
<evidence type="ECO:0000256" key="13">
    <source>
        <dbReference type="PROSITE-ProRule" id="PRU10144"/>
    </source>
</evidence>
<feature type="domain" description="TonB-dependent receptor plug" evidence="17">
    <location>
        <begin position="54"/>
        <end position="161"/>
    </location>
</feature>
<dbReference type="InterPro" id="IPR036942">
    <property type="entry name" value="Beta-barrel_TonB_sf"/>
</dbReference>
<evidence type="ECO:0000256" key="5">
    <source>
        <dbReference type="ARBA" id="ARBA00022692"/>
    </source>
</evidence>
<keyword evidence="9 14" id="KW-0798">TonB box</keyword>
<dbReference type="InterPro" id="IPR000531">
    <property type="entry name" value="Beta-barrel_TonB"/>
</dbReference>
<evidence type="ECO:0000256" key="11">
    <source>
        <dbReference type="ARBA" id="ARBA00023237"/>
    </source>
</evidence>
<evidence type="ECO:0000259" key="16">
    <source>
        <dbReference type="Pfam" id="PF00593"/>
    </source>
</evidence>
<dbReference type="InterPro" id="IPR010917">
    <property type="entry name" value="TonB_rcpt_CS"/>
</dbReference>
<evidence type="ECO:0000256" key="6">
    <source>
        <dbReference type="ARBA" id="ARBA00022729"/>
    </source>
</evidence>
<feature type="chain" id="PRO_5046084228" evidence="15">
    <location>
        <begin position="29"/>
        <end position="777"/>
    </location>
</feature>
<comment type="similarity">
    <text evidence="12 14">Belongs to the TonB-dependent receptor family.</text>
</comment>
<keyword evidence="11 12" id="KW-0998">Cell outer membrane</keyword>
<comment type="subcellular location">
    <subcellularLocation>
        <location evidence="1 12">Cell outer membrane</location>
        <topology evidence="1 12">Multi-pass membrane protein</topology>
    </subcellularLocation>
</comment>
<dbReference type="RefSeq" id="WP_194214615.1">
    <property type="nucleotide sequence ID" value="NZ_CP061205.1"/>
</dbReference>
<dbReference type="SUPFAM" id="SSF56935">
    <property type="entry name" value="Porins"/>
    <property type="match status" value="1"/>
</dbReference>
<dbReference type="InterPro" id="IPR012910">
    <property type="entry name" value="Plug_dom"/>
</dbReference>
<proteinExistence type="inferred from homology"/>
<keyword evidence="5 12" id="KW-0812">Transmembrane</keyword>
<keyword evidence="18" id="KW-0675">Receptor</keyword>
<dbReference type="PROSITE" id="PS01156">
    <property type="entry name" value="TONB_DEPENDENT_REC_2"/>
    <property type="match status" value="1"/>
</dbReference>
<evidence type="ECO:0000256" key="14">
    <source>
        <dbReference type="RuleBase" id="RU003357"/>
    </source>
</evidence>
<evidence type="ECO:0000256" key="7">
    <source>
        <dbReference type="ARBA" id="ARBA00023004"/>
    </source>
</evidence>
<dbReference type="Pfam" id="PF07715">
    <property type="entry name" value="Plug"/>
    <property type="match status" value="1"/>
</dbReference>
<evidence type="ECO:0000256" key="8">
    <source>
        <dbReference type="ARBA" id="ARBA00023065"/>
    </source>
</evidence>
<evidence type="ECO:0000256" key="9">
    <source>
        <dbReference type="ARBA" id="ARBA00023077"/>
    </source>
</evidence>
<dbReference type="PANTHER" id="PTHR32552">
    <property type="entry name" value="FERRICHROME IRON RECEPTOR-RELATED"/>
    <property type="match status" value="1"/>
</dbReference>
<keyword evidence="3 12" id="KW-1134">Transmembrane beta strand</keyword>
<comment type="caution">
    <text evidence="18">The sequence shown here is derived from an EMBL/GenBank/DDBJ whole genome shotgun (WGS) entry which is preliminary data.</text>
</comment>
<sequence>MVLSNKRKWLTTCGLVALCPAVAFSAHAQENETKQRGNLFEEIVVTAQKREQSQQDVGIAITALSGEQMKRLGYTNAQEVTALAPGVSTIQPNGEANYAIGIRGVSNSDFTTNVESPIAIYVDEVYISQMSGAGFMLFDMARVEVLRGPQGTLFGRNATGGLVHYISEKPKDEFEGYGSITYGSFDRVKAEGAVNIPLSDTLAMRVSLATHQGGGYIENRVNPNADLNNANEFAGRVQLLYTPNEDFDLLLNARYGSQDIRTGFFEYVSAINPDATPTPTEPNSNLGGYNDTDGDVYAGDYDFAGRNDLSTKGLSATINWQIGDIKLTSITDYQQVKRDYIEDSDASPVNYFNFFLTTDVEQFSQELRLSGGTDNFNWVTGFYYLDLNISDSNGTYSPGWFDDFLPVAFGVTPADLGGTNGLLNPYTTKTKSWSLFGQATYAFNEEFALTAGIRWIDENKTHDYRDILVAFPDTLVSGSDPATVEIGDAVLPYSGERNDGNWSARVQLDFTPNDDMLLYASWNRGVKSGGFNAPLLPTDVLVTDQFMNYGPEKLDAFEVGMKWSINRTSRLNVASYYYDYNHCQAFSIVGLDTFTLNADCKSKGFEVEYQTSPAQGLDMLFGVGFIDAEVNNIPGVTFDVDTPLGVVAAAAPGQTLTPVQTPKWNLNGLVRYEVPVGSGYLAFQADAQYRSEHFFALIESPASTEKGYTIANASITWIPEEDNWSLRFFVNNITDAEYTVQTFDLSGNIDNGGVFFGMIEQYYGRPRTWGVNLSYSF</sequence>
<dbReference type="Proteomes" id="UP001595444">
    <property type="component" value="Unassembled WGS sequence"/>
</dbReference>
<name>A0ABV7D4T4_9PROT</name>
<evidence type="ECO:0000259" key="17">
    <source>
        <dbReference type="Pfam" id="PF07715"/>
    </source>
</evidence>